<comment type="caution">
    <text evidence="1">The sequence shown here is derived from an EMBL/GenBank/DDBJ whole genome shotgun (WGS) entry which is preliminary data.</text>
</comment>
<reference evidence="1 2" key="1">
    <citation type="submission" date="2019-06" db="EMBL/GenBank/DDBJ databases">
        <title>Genome Sequence of the Brown Rot Fungal Pathogen Monilinia laxa.</title>
        <authorList>
            <person name="De Miccolis Angelini R.M."/>
            <person name="Landi L."/>
            <person name="Abate D."/>
            <person name="Pollastro S."/>
            <person name="Romanazzi G."/>
            <person name="Faretra F."/>
        </authorList>
    </citation>
    <scope>NUCLEOTIDE SEQUENCE [LARGE SCALE GENOMIC DNA]</scope>
    <source>
        <strain evidence="1 2">Mlax316</strain>
    </source>
</reference>
<protein>
    <submittedName>
        <fullName evidence="1">Uncharacterized protein</fullName>
    </submittedName>
</protein>
<gene>
    <name evidence="1" type="ORF">EYC80_005859</name>
</gene>
<evidence type="ECO:0000313" key="2">
    <source>
        <dbReference type="Proteomes" id="UP000326757"/>
    </source>
</evidence>
<sequence>MRCTRISALKLPIVSTASGNGSCSECTEYRVPQCNHYGSLVAMPADSRSLFMDFDLSGSTRDEEPLVNAWVDRSRSKVLVGWDGRKLAGFNTAVGVLDGDVGAE</sequence>
<evidence type="ECO:0000313" key="1">
    <source>
        <dbReference type="EMBL" id="KAB8302449.1"/>
    </source>
</evidence>
<accession>A0A5N6KGS3</accession>
<proteinExistence type="predicted"/>
<dbReference type="Proteomes" id="UP000326757">
    <property type="component" value="Unassembled WGS sequence"/>
</dbReference>
<dbReference type="EMBL" id="VIGI01000003">
    <property type="protein sequence ID" value="KAB8302449.1"/>
    <property type="molecule type" value="Genomic_DNA"/>
</dbReference>
<dbReference type="AlphaFoldDB" id="A0A5N6KGS3"/>
<organism evidence="1 2">
    <name type="scientific">Monilinia laxa</name>
    <name type="common">Brown rot fungus</name>
    <name type="synonym">Sclerotinia laxa</name>
    <dbReference type="NCBI Taxonomy" id="61186"/>
    <lineage>
        <taxon>Eukaryota</taxon>
        <taxon>Fungi</taxon>
        <taxon>Dikarya</taxon>
        <taxon>Ascomycota</taxon>
        <taxon>Pezizomycotina</taxon>
        <taxon>Leotiomycetes</taxon>
        <taxon>Helotiales</taxon>
        <taxon>Sclerotiniaceae</taxon>
        <taxon>Monilinia</taxon>
    </lineage>
</organism>
<name>A0A5N6KGS3_MONLA</name>
<keyword evidence="2" id="KW-1185">Reference proteome</keyword>